<dbReference type="SUPFAM" id="SSF52058">
    <property type="entry name" value="L domain-like"/>
    <property type="match status" value="1"/>
</dbReference>
<organism evidence="6 7">
    <name type="scientific">Mya arenaria</name>
    <name type="common">Soft-shell clam</name>
    <dbReference type="NCBI Taxonomy" id="6604"/>
    <lineage>
        <taxon>Eukaryota</taxon>
        <taxon>Metazoa</taxon>
        <taxon>Spiralia</taxon>
        <taxon>Lophotrochozoa</taxon>
        <taxon>Mollusca</taxon>
        <taxon>Bivalvia</taxon>
        <taxon>Autobranchia</taxon>
        <taxon>Heteroconchia</taxon>
        <taxon>Euheterodonta</taxon>
        <taxon>Imparidentia</taxon>
        <taxon>Neoheterodontei</taxon>
        <taxon>Myida</taxon>
        <taxon>Myoidea</taxon>
        <taxon>Myidae</taxon>
        <taxon>Mya</taxon>
    </lineage>
</organism>
<dbReference type="Pfam" id="PF01248">
    <property type="entry name" value="Ribosomal_L7Ae"/>
    <property type="match status" value="1"/>
</dbReference>
<dbReference type="SUPFAM" id="SSF55315">
    <property type="entry name" value="L30e-like"/>
    <property type="match status" value="1"/>
</dbReference>
<sequence length="694" mass="79163">MEERNITSLKTYYSNLQNIRLRRVAIAPAQLEQLVVSTREDLWKKIPPMEVTFAHGEQFSNRLRELSLVHIFLNGRLDISQCDKLQKLELDTMSFRATYHLDVSSFTDLTQITVKDIRLWQLTIGPAQLELFCVSTSEYMMETIPAMELSFQHGEQFSSKLRELWLDNISLDRQLDISQCAKLQTLTLDTLSFPDDYHLDISSFTDLTRITLNDISLMQLTIAPAQLELFCVSTSEYMMETIPAIELSFQHGKQFSSKLRELSLDNITLNGHLDISQCDKLQTLWLNTLSFPVDYHLNVLSFTHLTEIILRNICLKQMTIAPAQLETFWLVTDEDLREKIPPIELVTISFPDDYHLDVSSFTDLTEIILRNICLKQMTIAPAQLETFRVVTDEDLREKIPPIEVEVEGLCPTPGILNQLAIRHCRRILLKESCECRARLGKDKKQFCSLQVVSSLPVQLDSVDDLVFLQEVLRILGQERVNLAVHNKENTDWEKFVVLWQTGDHLLKAGVILQDLPGSAVEGELITSETITMAPPKKTKKNVENINSRLALVMKSGKFCLGYKQTLKTLRQGKAKLVIIANNTPPLRKSEIEYYAMLAKTGVHHYTGNNIELGTACDYTTNLILRNYEITNDFFQKIPGHIFVLRFGSKTNLKLKQNIPVVVVKQSVVVVAVVVVVGPYTEERAAISSDFRSEI</sequence>
<reference evidence="6" key="1">
    <citation type="submission" date="2022-11" db="EMBL/GenBank/DDBJ databases">
        <title>Centuries of genome instability and evolution in soft-shell clam transmissible cancer (bioRxiv).</title>
        <authorList>
            <person name="Hart S.F.M."/>
            <person name="Yonemitsu M.A."/>
            <person name="Giersch R.M."/>
            <person name="Beal B.F."/>
            <person name="Arriagada G."/>
            <person name="Davis B.W."/>
            <person name="Ostrander E.A."/>
            <person name="Goff S.P."/>
            <person name="Metzger M.J."/>
        </authorList>
    </citation>
    <scope>NUCLEOTIDE SEQUENCE</scope>
    <source>
        <strain evidence="6">MELC-2E11</strain>
        <tissue evidence="6">Siphon/mantle</tissue>
    </source>
</reference>
<evidence type="ECO:0000259" key="5">
    <source>
        <dbReference type="Pfam" id="PF01248"/>
    </source>
</evidence>
<dbReference type="InterPro" id="IPR004038">
    <property type="entry name" value="Ribosomal_eL8/eL30/eS12/Gad45"/>
</dbReference>
<dbReference type="EMBL" id="CP111021">
    <property type="protein sequence ID" value="WAR17527.1"/>
    <property type="molecule type" value="Genomic_DNA"/>
</dbReference>
<evidence type="ECO:0000256" key="3">
    <source>
        <dbReference type="ARBA" id="ARBA00023274"/>
    </source>
</evidence>
<dbReference type="Proteomes" id="UP001164746">
    <property type="component" value="Chromosome 10"/>
</dbReference>
<dbReference type="InterPro" id="IPR029064">
    <property type="entry name" value="Ribosomal_eL30-like_sf"/>
</dbReference>
<evidence type="ECO:0000256" key="4">
    <source>
        <dbReference type="ARBA" id="ARBA00035231"/>
    </source>
</evidence>
<evidence type="ECO:0000313" key="7">
    <source>
        <dbReference type="Proteomes" id="UP001164746"/>
    </source>
</evidence>
<keyword evidence="3" id="KW-0687">Ribonucleoprotein</keyword>
<dbReference type="Gene3D" id="3.30.1330.30">
    <property type="match status" value="1"/>
</dbReference>
<keyword evidence="7" id="KW-1185">Reference proteome</keyword>
<proteinExistence type="inferred from homology"/>
<dbReference type="InterPro" id="IPR032675">
    <property type="entry name" value="LRR_dom_sf"/>
</dbReference>
<protein>
    <recommendedName>
        <fullName evidence="4">Large ribosomal subunit protein eL30</fullName>
    </recommendedName>
</protein>
<name>A0ABY7F5S2_MYAAR</name>
<dbReference type="InterPro" id="IPR039109">
    <property type="entry name" value="Ribosomal_eL30-like"/>
</dbReference>
<evidence type="ECO:0000313" key="6">
    <source>
        <dbReference type="EMBL" id="WAR17527.1"/>
    </source>
</evidence>
<keyword evidence="2" id="KW-0689">Ribosomal protein</keyword>
<accession>A0ABY7F5S2</accession>
<evidence type="ECO:0000256" key="1">
    <source>
        <dbReference type="ARBA" id="ARBA00007326"/>
    </source>
</evidence>
<dbReference type="InterPro" id="IPR022991">
    <property type="entry name" value="Ribosomal_eL30_CS"/>
</dbReference>
<evidence type="ECO:0000256" key="2">
    <source>
        <dbReference type="ARBA" id="ARBA00022980"/>
    </source>
</evidence>
<feature type="domain" description="Ribosomal protein eL8/eL30/eS12/Gadd45" evidence="5">
    <location>
        <begin position="544"/>
        <end position="619"/>
    </location>
</feature>
<gene>
    <name evidence="6" type="ORF">MAR_032121</name>
</gene>
<dbReference type="Gene3D" id="3.80.10.10">
    <property type="entry name" value="Ribonuclease Inhibitor"/>
    <property type="match status" value="1"/>
</dbReference>
<dbReference type="PROSITE" id="PS00709">
    <property type="entry name" value="RIBOSOMAL_L30E_1"/>
    <property type="match status" value="1"/>
</dbReference>
<dbReference type="PANTHER" id="PTHR11449">
    <property type="entry name" value="RIBOSOMAL PROTEIN L30"/>
    <property type="match status" value="1"/>
</dbReference>
<comment type="similarity">
    <text evidence="1">Belongs to the eukaryotic ribosomal protein eL30 family.</text>
</comment>